<dbReference type="InterPro" id="IPR000276">
    <property type="entry name" value="GPCR_Rhodpsn"/>
</dbReference>
<gene>
    <name evidence="11" type="ORF">RIMI_LOCUS22941481</name>
</gene>
<evidence type="ECO:0000313" key="11">
    <source>
        <dbReference type="EMBL" id="CAJ0968254.1"/>
    </source>
</evidence>
<evidence type="ECO:0000256" key="1">
    <source>
        <dbReference type="ARBA" id="ARBA00004141"/>
    </source>
</evidence>
<sequence>METVRYKIQVTWALAGVRYTALKPIEGLQTDKVRLRWSRSVTTRRGRHRYIGGLSTALQNVVDKTLMLFLTMDQEILEKMCHLIWEIHRSPELRALSPSTTHPTAFQYFNFTLSIFTCVMGFVANIIVIIVTGFLLKKNKYKIWFLNLAVADFTFILILPFSAVSEIRGKWLYGSSECKFFNFLGFVNTYASIYILTVLNIDRALSVAKPIWHRSFHSQKFCCFMCTFIWLSSALCSIPAIIYSDVYEENQCTLSYYDTSLVAYELSYRSENESLDDSLEMCENISDLETSERRKLVADWREMTFTTECLVLPLAVVGYCIPLCLIVSSNIIIAFHVKNSTMAASSRLYRL</sequence>
<keyword evidence="3 9" id="KW-1133">Transmembrane helix</keyword>
<dbReference type="PROSITE" id="PS50262">
    <property type="entry name" value="G_PROTEIN_RECEP_F1_2"/>
    <property type="match status" value="1"/>
</dbReference>
<evidence type="ECO:0000313" key="12">
    <source>
        <dbReference type="Proteomes" id="UP001176940"/>
    </source>
</evidence>
<feature type="transmembrane region" description="Helical" evidence="9">
    <location>
        <begin position="143"/>
        <end position="163"/>
    </location>
</feature>
<dbReference type="Pfam" id="PF00001">
    <property type="entry name" value="7tm_1"/>
    <property type="match status" value="1"/>
</dbReference>
<keyword evidence="6" id="KW-0675">Receptor</keyword>
<protein>
    <recommendedName>
        <fullName evidence="10">G-protein coupled receptors family 1 profile domain-containing protein</fullName>
    </recommendedName>
</protein>
<dbReference type="PANTHER" id="PTHR24225:SF70">
    <property type="entry name" value="G PROTEIN-COUPLED RECEPTOR 33"/>
    <property type="match status" value="1"/>
</dbReference>
<evidence type="ECO:0000256" key="6">
    <source>
        <dbReference type="ARBA" id="ARBA00023170"/>
    </source>
</evidence>
<organism evidence="11 12">
    <name type="scientific">Ranitomeya imitator</name>
    <name type="common">mimic poison frog</name>
    <dbReference type="NCBI Taxonomy" id="111125"/>
    <lineage>
        <taxon>Eukaryota</taxon>
        <taxon>Metazoa</taxon>
        <taxon>Chordata</taxon>
        <taxon>Craniata</taxon>
        <taxon>Vertebrata</taxon>
        <taxon>Euteleostomi</taxon>
        <taxon>Amphibia</taxon>
        <taxon>Batrachia</taxon>
        <taxon>Anura</taxon>
        <taxon>Neobatrachia</taxon>
        <taxon>Hyloidea</taxon>
        <taxon>Dendrobatidae</taxon>
        <taxon>Dendrobatinae</taxon>
        <taxon>Ranitomeya</taxon>
    </lineage>
</organism>
<dbReference type="InterPro" id="IPR000826">
    <property type="entry name" value="Formyl_rcpt-rel"/>
</dbReference>
<dbReference type="Gene3D" id="1.20.1070.10">
    <property type="entry name" value="Rhodopsin 7-helix transmembrane proteins"/>
    <property type="match status" value="1"/>
</dbReference>
<feature type="non-terminal residue" evidence="11">
    <location>
        <position position="351"/>
    </location>
</feature>
<dbReference type="InterPro" id="IPR017452">
    <property type="entry name" value="GPCR_Rhodpsn_7TM"/>
</dbReference>
<proteinExistence type="inferred from homology"/>
<keyword evidence="7" id="KW-0807">Transducer</keyword>
<comment type="similarity">
    <text evidence="8">Belongs to the chemokine-like receptor (CMKLR) family.</text>
</comment>
<keyword evidence="4" id="KW-0297">G-protein coupled receptor</keyword>
<evidence type="ECO:0000256" key="2">
    <source>
        <dbReference type="ARBA" id="ARBA00022692"/>
    </source>
</evidence>
<name>A0ABN9MRZ4_9NEOB</name>
<feature type="transmembrane region" description="Helical" evidence="9">
    <location>
        <begin position="108"/>
        <end position="136"/>
    </location>
</feature>
<evidence type="ECO:0000256" key="8">
    <source>
        <dbReference type="ARBA" id="ARBA00025736"/>
    </source>
</evidence>
<dbReference type="PRINTS" id="PR00526">
    <property type="entry name" value="FMETLEUPHER"/>
</dbReference>
<feature type="domain" description="G-protein coupled receptors family 1 profile" evidence="10">
    <location>
        <begin position="124"/>
        <end position="351"/>
    </location>
</feature>
<evidence type="ECO:0000259" key="10">
    <source>
        <dbReference type="PROSITE" id="PS50262"/>
    </source>
</evidence>
<comment type="subcellular location">
    <subcellularLocation>
        <location evidence="1">Membrane</location>
        <topology evidence="1">Multi-pass membrane protein</topology>
    </subcellularLocation>
</comment>
<keyword evidence="2 9" id="KW-0812">Transmembrane</keyword>
<evidence type="ECO:0000256" key="9">
    <source>
        <dbReference type="SAM" id="Phobius"/>
    </source>
</evidence>
<feature type="transmembrane region" description="Helical" evidence="9">
    <location>
        <begin position="310"/>
        <end position="337"/>
    </location>
</feature>
<evidence type="ECO:0000256" key="7">
    <source>
        <dbReference type="ARBA" id="ARBA00023224"/>
    </source>
</evidence>
<dbReference type="PRINTS" id="PR00237">
    <property type="entry name" value="GPCRRHODOPSN"/>
</dbReference>
<comment type="caution">
    <text evidence="11">The sequence shown here is derived from an EMBL/GenBank/DDBJ whole genome shotgun (WGS) entry which is preliminary data.</text>
</comment>
<keyword evidence="12" id="KW-1185">Reference proteome</keyword>
<evidence type="ECO:0000256" key="3">
    <source>
        <dbReference type="ARBA" id="ARBA00022989"/>
    </source>
</evidence>
<feature type="transmembrane region" description="Helical" evidence="9">
    <location>
        <begin position="183"/>
        <end position="201"/>
    </location>
</feature>
<dbReference type="EMBL" id="CAUEEQ010079090">
    <property type="protein sequence ID" value="CAJ0968254.1"/>
    <property type="molecule type" value="Genomic_DNA"/>
</dbReference>
<dbReference type="SUPFAM" id="SSF81321">
    <property type="entry name" value="Family A G protein-coupled receptor-like"/>
    <property type="match status" value="1"/>
</dbReference>
<evidence type="ECO:0000256" key="5">
    <source>
        <dbReference type="ARBA" id="ARBA00023136"/>
    </source>
</evidence>
<accession>A0ABN9MRZ4</accession>
<feature type="transmembrane region" description="Helical" evidence="9">
    <location>
        <begin position="221"/>
        <end position="243"/>
    </location>
</feature>
<reference evidence="11" key="1">
    <citation type="submission" date="2023-07" db="EMBL/GenBank/DDBJ databases">
        <authorList>
            <person name="Stuckert A."/>
        </authorList>
    </citation>
    <scope>NUCLEOTIDE SEQUENCE</scope>
</reference>
<dbReference type="PANTHER" id="PTHR24225">
    <property type="entry name" value="CHEMOTACTIC RECEPTOR"/>
    <property type="match status" value="1"/>
</dbReference>
<dbReference type="Proteomes" id="UP001176940">
    <property type="component" value="Unassembled WGS sequence"/>
</dbReference>
<keyword evidence="5 9" id="KW-0472">Membrane</keyword>
<evidence type="ECO:0000256" key="4">
    <source>
        <dbReference type="ARBA" id="ARBA00023040"/>
    </source>
</evidence>